<name>A0ABU6L2U5_9GAMM</name>
<comment type="caution">
    <text evidence="1">The sequence shown here is derived from an EMBL/GenBank/DDBJ whole genome shotgun (WGS) entry which is preliminary data.</text>
</comment>
<dbReference type="Proteomes" id="UP001306119">
    <property type="component" value="Unassembled WGS sequence"/>
</dbReference>
<organism evidence="1 2">
    <name type="scientific">Photobacterium toruni</name>
    <dbReference type="NCBI Taxonomy" id="1935446"/>
    <lineage>
        <taxon>Bacteria</taxon>
        <taxon>Pseudomonadati</taxon>
        <taxon>Pseudomonadota</taxon>
        <taxon>Gammaproteobacteria</taxon>
        <taxon>Vibrionales</taxon>
        <taxon>Vibrionaceae</taxon>
        <taxon>Photobacterium</taxon>
    </lineage>
</organism>
<evidence type="ECO:0000313" key="1">
    <source>
        <dbReference type="EMBL" id="MEC6830478.1"/>
    </source>
</evidence>
<proteinExistence type="predicted"/>
<sequence length="450" mass="51390">MKITKPLLSLLKKFNTVYNGVTFDATTNTAKLFSSKKHSHSTVTIQLPEVTNTFTITDLKSFTKHISTNIDHLVINKGDYVLISTPTERFEIPQPKVLDLSIERNTALFTCDFDVDTYPKCFDYKLGSDNGFLYLFMKQDDCCGHRGYTQLAEISNDIAVNKLDVNPVTVAKFLKSRTAKEKLIKAKLSMHDKGYSINYITNGFDCTLYDHCDSQFMVDDTEQQQQIVDECGIKVIQSSDHNGVYWEKTDYKKSRDIAIKSKKTKLKTLRTKHNVYSKAVAQLAKLETRISKINTTYSNSHKYQLLQLDIEIQKLKIKRATMVKQQTKKLLDNAISDVTSCDNRMMKVTAIEQGYADEAQNKIDYMQKQKKLSDWDNASFEVEAITLKKKIKPVAEDTVVSESVAPVDVVEPYNCFMQSVLGEVKPLTAEQIDHINLVRKKNAMIKKYKI</sequence>
<accession>A0ABU6L2U5</accession>
<reference evidence="1 2" key="1">
    <citation type="submission" date="2024-01" db="EMBL/GenBank/DDBJ databases">
        <title>Active colonisers of the gastrointestinal tract of Atlantic salmon farmed in a warm water region.</title>
        <authorList>
            <person name="Bowman J.P."/>
        </authorList>
    </citation>
    <scope>NUCLEOTIDE SEQUENCE [LARGE SCALE GENOMIC DNA]</scope>
    <source>
        <strain evidence="1 2">S3MW1</strain>
    </source>
</reference>
<protein>
    <submittedName>
        <fullName evidence="1">Uncharacterized protein</fullName>
    </submittedName>
</protein>
<dbReference type="RefSeq" id="WP_327773884.1">
    <property type="nucleotide sequence ID" value="NZ_JAYXUG010000001.1"/>
</dbReference>
<gene>
    <name evidence="1" type="ORF">VXS06_01710</name>
</gene>
<evidence type="ECO:0000313" key="2">
    <source>
        <dbReference type="Proteomes" id="UP001306119"/>
    </source>
</evidence>
<dbReference type="EMBL" id="JAYXUG010000001">
    <property type="protein sequence ID" value="MEC6830478.1"/>
    <property type="molecule type" value="Genomic_DNA"/>
</dbReference>
<keyword evidence="2" id="KW-1185">Reference proteome</keyword>